<proteinExistence type="predicted"/>
<dbReference type="Proteomes" id="UP000265520">
    <property type="component" value="Unassembled WGS sequence"/>
</dbReference>
<comment type="caution">
    <text evidence="1">The sequence shown here is derived from an EMBL/GenBank/DDBJ whole genome shotgun (WGS) entry which is preliminary data.</text>
</comment>
<reference evidence="1 2" key="1">
    <citation type="journal article" date="2018" name="Front. Plant Sci.">
        <title>Red Clover (Trifolium pratense) and Zigzag Clover (T. medium) - A Picture of Genomic Similarities and Differences.</title>
        <authorList>
            <person name="Dluhosova J."/>
            <person name="Istvanek J."/>
            <person name="Nedelnik J."/>
            <person name="Repkova J."/>
        </authorList>
    </citation>
    <scope>NUCLEOTIDE SEQUENCE [LARGE SCALE GENOMIC DNA]</scope>
    <source>
        <strain evidence="2">cv. 10/8</strain>
        <tissue evidence="1">Leaf</tissue>
    </source>
</reference>
<evidence type="ECO:0000313" key="1">
    <source>
        <dbReference type="EMBL" id="MCI49823.1"/>
    </source>
</evidence>
<dbReference type="EMBL" id="LXQA010407272">
    <property type="protein sequence ID" value="MCI49823.1"/>
    <property type="molecule type" value="Genomic_DNA"/>
</dbReference>
<sequence>HEGFGGSNLSEFLCFDESVDDVPMMRRREYKTHENFAETMKEFHC</sequence>
<organism evidence="1 2">
    <name type="scientific">Trifolium medium</name>
    <dbReference type="NCBI Taxonomy" id="97028"/>
    <lineage>
        <taxon>Eukaryota</taxon>
        <taxon>Viridiplantae</taxon>
        <taxon>Streptophyta</taxon>
        <taxon>Embryophyta</taxon>
        <taxon>Tracheophyta</taxon>
        <taxon>Spermatophyta</taxon>
        <taxon>Magnoliopsida</taxon>
        <taxon>eudicotyledons</taxon>
        <taxon>Gunneridae</taxon>
        <taxon>Pentapetalae</taxon>
        <taxon>rosids</taxon>
        <taxon>fabids</taxon>
        <taxon>Fabales</taxon>
        <taxon>Fabaceae</taxon>
        <taxon>Papilionoideae</taxon>
        <taxon>50 kb inversion clade</taxon>
        <taxon>NPAAA clade</taxon>
        <taxon>Hologalegina</taxon>
        <taxon>IRL clade</taxon>
        <taxon>Trifolieae</taxon>
        <taxon>Trifolium</taxon>
    </lineage>
</organism>
<protein>
    <submittedName>
        <fullName evidence="1">Uncharacterized protein</fullName>
    </submittedName>
</protein>
<keyword evidence="2" id="KW-1185">Reference proteome</keyword>
<feature type="non-terminal residue" evidence="1">
    <location>
        <position position="1"/>
    </location>
</feature>
<accession>A0A392SLR2</accession>
<name>A0A392SLR2_9FABA</name>
<dbReference type="AlphaFoldDB" id="A0A392SLR2"/>
<evidence type="ECO:0000313" key="2">
    <source>
        <dbReference type="Proteomes" id="UP000265520"/>
    </source>
</evidence>